<evidence type="ECO:0000313" key="1">
    <source>
        <dbReference type="EMBL" id="GAU40421.1"/>
    </source>
</evidence>
<dbReference type="AlphaFoldDB" id="A0A2Z6N9M8"/>
<dbReference type="EMBL" id="DF973804">
    <property type="protein sequence ID" value="GAU40421.1"/>
    <property type="molecule type" value="Genomic_DNA"/>
</dbReference>
<reference evidence="2" key="1">
    <citation type="journal article" date="2017" name="Front. Plant Sci.">
        <title>Climate Clever Clovers: New Paradigm to Reduce the Environmental Footprint of Ruminants by Breeding Low Methanogenic Forages Utilizing Haplotype Variation.</title>
        <authorList>
            <person name="Kaur P."/>
            <person name="Appels R."/>
            <person name="Bayer P.E."/>
            <person name="Keeble-Gagnere G."/>
            <person name="Wang J."/>
            <person name="Hirakawa H."/>
            <person name="Shirasawa K."/>
            <person name="Vercoe P."/>
            <person name="Stefanova K."/>
            <person name="Durmic Z."/>
            <person name="Nichols P."/>
            <person name="Revell C."/>
            <person name="Isobe S.N."/>
            <person name="Edwards D."/>
            <person name="Erskine W."/>
        </authorList>
    </citation>
    <scope>NUCLEOTIDE SEQUENCE [LARGE SCALE GENOMIC DNA]</scope>
    <source>
        <strain evidence="2">cv. Daliak</strain>
    </source>
</reference>
<evidence type="ECO:0000313" key="2">
    <source>
        <dbReference type="Proteomes" id="UP000242715"/>
    </source>
</evidence>
<organism evidence="1 2">
    <name type="scientific">Trifolium subterraneum</name>
    <name type="common">Subterranean clover</name>
    <dbReference type="NCBI Taxonomy" id="3900"/>
    <lineage>
        <taxon>Eukaryota</taxon>
        <taxon>Viridiplantae</taxon>
        <taxon>Streptophyta</taxon>
        <taxon>Embryophyta</taxon>
        <taxon>Tracheophyta</taxon>
        <taxon>Spermatophyta</taxon>
        <taxon>Magnoliopsida</taxon>
        <taxon>eudicotyledons</taxon>
        <taxon>Gunneridae</taxon>
        <taxon>Pentapetalae</taxon>
        <taxon>rosids</taxon>
        <taxon>fabids</taxon>
        <taxon>Fabales</taxon>
        <taxon>Fabaceae</taxon>
        <taxon>Papilionoideae</taxon>
        <taxon>50 kb inversion clade</taxon>
        <taxon>NPAAA clade</taxon>
        <taxon>Hologalegina</taxon>
        <taxon>IRL clade</taxon>
        <taxon>Trifolieae</taxon>
        <taxon>Trifolium</taxon>
    </lineage>
</organism>
<gene>
    <name evidence="1" type="ORF">TSUD_136680</name>
</gene>
<accession>A0A2Z6N9M8</accession>
<keyword evidence="2" id="KW-1185">Reference proteome</keyword>
<protein>
    <submittedName>
        <fullName evidence="1">Uncharacterized protein</fullName>
    </submittedName>
</protein>
<sequence>MPMMLPARMQHMHATHLSGLAALHGMSRPNHQMFGKTLGTHLPMPCVPVFSYPGESVMNSSAVGLNPSGTAGLMETVESVSTPKLFDPMPNVNSRVMQNNNGCDSTNQMTLKMKKVDEAIVKAKFTILRGLYVKGYGVETKTGHQSVEWLEN</sequence>
<proteinExistence type="predicted"/>
<dbReference type="Proteomes" id="UP000242715">
    <property type="component" value="Unassembled WGS sequence"/>
</dbReference>
<name>A0A2Z6N9M8_TRISU</name>